<sequence>MKPRRFPQFGNVLAIILSMLLLYILPAANSSQASDKQRIDYSVETAAIKELEQAYRKASQDWEYVLQHYVDEQGRTDFKGLSKDIVPLENVINFISFASPEMTPELFDSPQFIMAYYINSYNALAMYGVIEKGIPDGFTSFFSRAAFFKFRDVVIGGKVTNLYDFENDVIRPLNEPRAHFALNCMVKDCPRLPQTPFYAETLDDTLEQATREFFGSKKHFYFDDKRKRVYVSEILDFYTEDFVASGKAKDLPQYINQYLAEPIPKNYKLRFIDYDWRINAQPEHSKVSTSTNSDLDNASSQATKNPIVKAALTLHSNESKTSGSAHALASESALLTTLSSTPLLATDVATDVATNIATNESTNTPFILTSTPNQTTVLELYTSQGCSSCPPAEKWISGFVESDKLWTELVPINFHVDYWDYLGWKDPFADSTFSKRQRDYKRVGKANTIATPGFALNGRAWNGWFQGQSLPNRVAPLAGKLHASVQNNIIDVSFNNINRSTSNTLVVHAALLGFGIETSVKRGENAGRKLTHDFIVVDYENALLSGSGGNAHAQQNVASLPLPTNTHIKAKKHALVVWVSDTNDPSPLQVAASWWLQGTESM</sequence>
<gene>
    <name evidence="2" type="ORF">BFV95_2950</name>
</gene>
<dbReference type="EMBL" id="MIPY01000020">
    <property type="protein sequence ID" value="OES30570.1"/>
    <property type="molecule type" value="Genomic_DNA"/>
</dbReference>
<dbReference type="AlphaFoldDB" id="A0A1E7DCB2"/>
<accession>A0A1E7DCB2</accession>
<dbReference type="InterPro" id="IPR010634">
    <property type="entry name" value="DUF1223"/>
</dbReference>
<dbReference type="Pfam" id="PF06764">
    <property type="entry name" value="DUF1223"/>
    <property type="match status" value="1"/>
</dbReference>
<proteinExistence type="predicted"/>
<dbReference type="Proteomes" id="UP000095392">
    <property type="component" value="Unassembled WGS sequence"/>
</dbReference>
<organism evidence="2 3">
    <name type="scientific">Alteromonas macleodii</name>
    <name type="common">Pseudoalteromonas macleodii</name>
    <dbReference type="NCBI Taxonomy" id="28108"/>
    <lineage>
        <taxon>Bacteria</taxon>
        <taxon>Pseudomonadati</taxon>
        <taxon>Pseudomonadota</taxon>
        <taxon>Gammaproteobacteria</taxon>
        <taxon>Alteromonadales</taxon>
        <taxon>Alteromonadaceae</taxon>
        <taxon>Alteromonas/Salinimonas group</taxon>
        <taxon>Alteromonas</taxon>
    </lineage>
</organism>
<dbReference type="Pfam" id="PF04784">
    <property type="entry name" value="DUF547"/>
    <property type="match status" value="1"/>
</dbReference>
<dbReference type="InterPro" id="IPR036249">
    <property type="entry name" value="Thioredoxin-like_sf"/>
</dbReference>
<dbReference type="RefSeq" id="WP_069944690.1">
    <property type="nucleotide sequence ID" value="NZ_JAHAVY010000003.1"/>
</dbReference>
<feature type="domain" description="DUF547" evidence="1">
    <location>
        <begin position="114"/>
        <end position="213"/>
    </location>
</feature>
<dbReference type="PANTHER" id="PTHR36057">
    <property type="match status" value="1"/>
</dbReference>
<keyword evidence="3" id="KW-1185">Reference proteome</keyword>
<dbReference type="PANTHER" id="PTHR36057:SF1">
    <property type="entry name" value="LIPOPROTEIN LIPID ATTACHMENT SITE-LIKE PROTEIN, PUTATIVE (DUF1223)-RELATED"/>
    <property type="match status" value="1"/>
</dbReference>
<dbReference type="SUPFAM" id="SSF52833">
    <property type="entry name" value="Thioredoxin-like"/>
    <property type="match status" value="1"/>
</dbReference>
<dbReference type="InterPro" id="IPR006869">
    <property type="entry name" value="DUF547"/>
</dbReference>
<name>A0A1E7DCB2_ALTMA</name>
<comment type="caution">
    <text evidence="2">The sequence shown here is derived from an EMBL/GenBank/DDBJ whole genome shotgun (WGS) entry which is preliminary data.</text>
</comment>
<protein>
    <recommendedName>
        <fullName evidence="1">DUF547 domain-containing protein</fullName>
    </recommendedName>
</protein>
<evidence type="ECO:0000259" key="1">
    <source>
        <dbReference type="Pfam" id="PF04784"/>
    </source>
</evidence>
<evidence type="ECO:0000313" key="3">
    <source>
        <dbReference type="Proteomes" id="UP000095392"/>
    </source>
</evidence>
<reference evidence="2 3" key="1">
    <citation type="submission" date="2016-09" db="EMBL/GenBank/DDBJ databases">
        <title>Draft Genome Sequence of four Alteromonas macleodii strains isolated from copper coupons and grown long-term at elevated copper levels.</title>
        <authorList>
            <person name="Cusick K."/>
            <person name="Dale J."/>
            <person name="Little B."/>
            <person name="Biffinger J."/>
        </authorList>
    </citation>
    <scope>NUCLEOTIDE SEQUENCE [LARGE SCALE GENOMIC DNA]</scope>
    <source>
        <strain evidence="2 3">KCP01</strain>
    </source>
</reference>
<evidence type="ECO:0000313" key="2">
    <source>
        <dbReference type="EMBL" id="OES30570.1"/>
    </source>
</evidence>